<dbReference type="GO" id="GO:0006310">
    <property type="term" value="P:DNA recombination"/>
    <property type="evidence" value="ECO:0007669"/>
    <property type="project" value="UniProtKB-KW"/>
</dbReference>
<dbReference type="PANTHER" id="PTHR30349">
    <property type="entry name" value="PHAGE INTEGRASE-RELATED"/>
    <property type="match status" value="1"/>
</dbReference>
<dbReference type="InterPro" id="IPR011010">
    <property type="entry name" value="DNA_brk_join_enz"/>
</dbReference>
<dbReference type="EMBL" id="CP059319">
    <property type="protein sequence ID" value="QTH22150.1"/>
    <property type="molecule type" value="Genomic_DNA"/>
</dbReference>
<reference evidence="6" key="1">
    <citation type="submission" date="2020-07" db="EMBL/GenBank/DDBJ databases">
        <authorList>
            <person name="Camacho E."/>
        </authorList>
    </citation>
    <scope>NUCLEOTIDE SEQUENCE</scope>
    <source>
        <strain evidence="6">MPO218</strain>
    </source>
</reference>
<dbReference type="InterPro" id="IPR050090">
    <property type="entry name" value="Tyrosine_recombinase_XerCD"/>
</dbReference>
<accession>A0A975D5Q3</accession>
<dbReference type="GO" id="GO:0003677">
    <property type="term" value="F:DNA binding"/>
    <property type="evidence" value="ECO:0007669"/>
    <property type="project" value="UniProtKB-KW"/>
</dbReference>
<reference evidence="6" key="2">
    <citation type="submission" date="2021-04" db="EMBL/GenBank/DDBJ databases">
        <title>Isolation and genomic analysis of the ibuprofen-degrading bacterium Sphingomonas strain MPO218.</title>
        <authorList>
            <person name="Aulestia M."/>
            <person name="Flores A."/>
            <person name="Mangas E.L."/>
            <person name="Perez-Pulido A.J."/>
            <person name="Santero E."/>
            <person name="Camacho E.M."/>
        </authorList>
    </citation>
    <scope>NUCLEOTIDE SEQUENCE</scope>
    <source>
        <strain evidence="6">MPO218</strain>
    </source>
</reference>
<evidence type="ECO:0000256" key="2">
    <source>
        <dbReference type="ARBA" id="ARBA00022908"/>
    </source>
</evidence>
<dbReference type="Pfam" id="PF00589">
    <property type="entry name" value="Phage_integrase"/>
    <property type="match status" value="1"/>
</dbReference>
<dbReference type="AlphaFoldDB" id="A0A975D5Q3"/>
<feature type="domain" description="Tyr recombinase" evidence="5">
    <location>
        <begin position="390"/>
        <end position="546"/>
    </location>
</feature>
<protein>
    <submittedName>
        <fullName evidence="6">Tyrosine-type recombinase/integrase</fullName>
    </submittedName>
</protein>
<dbReference type="InterPro" id="IPR002104">
    <property type="entry name" value="Integrase_catalytic"/>
</dbReference>
<evidence type="ECO:0000256" key="1">
    <source>
        <dbReference type="ARBA" id="ARBA00008857"/>
    </source>
</evidence>
<organism evidence="6 7">
    <name type="scientific">Rhizorhabdus wittichii</name>
    <dbReference type="NCBI Taxonomy" id="160791"/>
    <lineage>
        <taxon>Bacteria</taxon>
        <taxon>Pseudomonadati</taxon>
        <taxon>Pseudomonadota</taxon>
        <taxon>Alphaproteobacteria</taxon>
        <taxon>Sphingomonadales</taxon>
        <taxon>Sphingomonadaceae</taxon>
        <taxon>Rhizorhabdus</taxon>
    </lineage>
</organism>
<dbReference type="InterPro" id="IPR010998">
    <property type="entry name" value="Integrase_recombinase_N"/>
</dbReference>
<proteinExistence type="inferred from homology"/>
<dbReference type="PANTHER" id="PTHR30349:SF41">
    <property type="entry name" value="INTEGRASE_RECOMBINASE PROTEIN MJ0367-RELATED"/>
    <property type="match status" value="1"/>
</dbReference>
<dbReference type="Gene3D" id="1.10.150.130">
    <property type="match status" value="1"/>
</dbReference>
<evidence type="ECO:0000256" key="3">
    <source>
        <dbReference type="ARBA" id="ARBA00023125"/>
    </source>
</evidence>
<dbReference type="SUPFAM" id="SSF56349">
    <property type="entry name" value="DNA breaking-rejoining enzymes"/>
    <property type="match status" value="1"/>
</dbReference>
<gene>
    <name evidence="6" type="ORF">HRJ34_01020</name>
</gene>
<evidence type="ECO:0000259" key="5">
    <source>
        <dbReference type="Pfam" id="PF00589"/>
    </source>
</evidence>
<keyword evidence="3" id="KW-0238">DNA-binding</keyword>
<evidence type="ECO:0000313" key="7">
    <source>
        <dbReference type="Proteomes" id="UP000664914"/>
    </source>
</evidence>
<evidence type="ECO:0000256" key="4">
    <source>
        <dbReference type="ARBA" id="ARBA00023172"/>
    </source>
</evidence>
<keyword evidence="4" id="KW-0233">DNA recombination</keyword>
<dbReference type="RefSeq" id="WP_208633107.1">
    <property type="nucleotide sequence ID" value="NZ_CP059319.1"/>
</dbReference>
<dbReference type="GO" id="GO:0015074">
    <property type="term" value="P:DNA integration"/>
    <property type="evidence" value="ECO:0007669"/>
    <property type="project" value="UniProtKB-KW"/>
</dbReference>
<dbReference type="Proteomes" id="UP000664914">
    <property type="component" value="Chromosome"/>
</dbReference>
<sequence length="604" mass="67507">MASKIRYVSKRNGVYQYIRRVPDSVVNKPIRFEAFFKSQAVFRRSLRTKEQLAAYEAAKIVHEEFELLLAQALGRLSPTPTESKVALKKVTQADLDIIAEQAKESVIRPFRQAYLRADADPLAAAELERLYHEIEADAEEIKAASRPGSDSTIFGETFKQHAEWVIKHHHFNAPPGSEEFGLIIAAIRSGKAQGYAYVDELRDGKITPTIPTPASIAKAATGLTLREVVERYKRFKGFDKKPASEIDLSLNIFESVVGNKSLTALTKSDFHKYVEHLADSTVGGKTAGSIKRAVSAQTVKKRIGILCTAINFAISRDWFEGRNPAAGINIDAFVKKPDKAIMPDKRPFKISELNALLKHPWFTGCKSASETHLPGSHRLNGAEFWVPIVALFSGCRASELGGLRVAEVQLDDKHPHFAIRANVYRGIKNSEARDVPILDVLVNLGFKEYYERIKKTGADRLFPDWEKGAGDSSGWGNSKLVRAINRTVIPAALKATLAPGARTEVTFHNFRSAFKTMLVSSEKSLHPNIINEVVGHAKGEMDSRYVGKVPIEVTYEAVKDCTVRRRDIWRRWLRREEEIGPRLGLMFRRRACGEASVAVRWSFA</sequence>
<name>A0A975D5Q3_9SPHN</name>
<dbReference type="InterPro" id="IPR013762">
    <property type="entry name" value="Integrase-like_cat_sf"/>
</dbReference>
<dbReference type="Gene3D" id="1.10.443.10">
    <property type="entry name" value="Intergrase catalytic core"/>
    <property type="match status" value="1"/>
</dbReference>
<keyword evidence="2" id="KW-0229">DNA integration</keyword>
<comment type="similarity">
    <text evidence="1">Belongs to the 'phage' integrase family.</text>
</comment>
<evidence type="ECO:0000313" key="6">
    <source>
        <dbReference type="EMBL" id="QTH22150.1"/>
    </source>
</evidence>